<feature type="region of interest" description="Disordered" evidence="5">
    <location>
        <begin position="1218"/>
        <end position="1239"/>
    </location>
</feature>
<accession>A0A9W7ZXF5</accession>
<dbReference type="Pfam" id="PF12157">
    <property type="entry name" value="DUF3591"/>
    <property type="match status" value="1"/>
</dbReference>
<evidence type="ECO:0000256" key="4">
    <source>
        <dbReference type="ARBA" id="ARBA00023242"/>
    </source>
</evidence>
<gene>
    <name evidence="8" type="ORF">IWQ60_007574</name>
</gene>
<sequence length="1271" mass="140278">MSFANFLFGNIDEEGELEDFDLGDDVRATLCQATDGPRRPGRLNGRAIPGGDMLGAFLSAADLGVAEDLASESGSLDTRPAPLASSALSTPRLRSPLAPNYQDFDGDLVKPMDDAVDFADFDELADDDDGAGLMSSPLPAPADDGLRSQPSELTAALTAPGSDFDVEPGSTNLLSDGLDTDDLASEAEPTEPRSDIDDTDIPGGFMGLGFGLGMGMGDLPFAAPPASLLARTPPRPPPPSNVPLMSATPIRVADYNDDTLENLFGSPSLEAADSGSAPPVSPTVRGMDVDEGLVTASEPPPPTSSQLTLPISGPGAVAPAQPSQLPTAITTLPLYTAPSTGPADIRSLYPSFEPDRILNFTELFRPRVERVNLLKKRKPMSPPEPVVRFEPDTRAVFEHAILSSRLPDSPPTFLRRPAPRPPSSQSDGEFSLLEIGSSEDEGEGGGTPVPWATVCETLAAARFPVNTDVWDRRIQWDGDDTKPFAEPDGLTPASELTSSAADPVSPQPLVYHNEALADGSWLGSVIWDADRAFRPFDQLALDLNDTHMLFEPVLVSAHERAAKRRALRGNQDQLQLAVADEAEHRKQLQRIDKFNLSNDFFYAALQEGKVQRVRQTFGQLDLQHAVPAQLLQPPLYKTRLPKSELRAWHRPALRFPVGEDLTFAKLKAGKKKYRRKQGGEALKTTKDLTLKDTTPFILLEYAEEHPPIVPNVGMGSLLLNYYRRRDPADQYAPTAEVGEPFILDPADASPFFNFGNVEPGQTVQTLYNNLVRAPLFRHRPRPSDFLLVRAVYKGHARYYLRELPYLFAVGQTYPMQEVPGPHSRKVTNTIKNRLQVIAFRLLHRNPYHRLHMSTVAKYFPEYPDTHIRMRLKEFMEFQRKGSNSGFWKLKPSVPLPAEEDIRKILTPEMMCLYESMLVGECHLRDAGYAGGGDGPAGAADDGDETEESKLSTEEQLAPWITTRNFINAIQGKAMLKLYGQGDPTGRGEGFSFIRVSMKDIFLRAGETAEEKLAEIEARPKSAHRYNVAEQQQIYREEIIRIWNAQFRSLSNPQEPELTDNDDDDNDPRETVPTPSRPVTSHSLVSTGPSRATSPTPSMDRSSVMDLDDEPGNVPSRVGYVAPHQRKMLVIRRYARSATTGELTWQTEVLRDVAVINAYLRQRALIESDTAVAASRGTEPALVSLDETQRPAALKRRTQNQLQALRTRRDKKLARERAREAQHMTTLSLPQQSKPKKETIRRCGNCGQLGHMKTNRKCPKFDEMMAGTLFNK</sequence>
<feature type="compositionally biased region" description="Acidic residues" evidence="5">
    <location>
        <begin position="1056"/>
        <end position="1066"/>
    </location>
</feature>
<comment type="caution">
    <text evidence="8">The sequence shown here is derived from an EMBL/GenBank/DDBJ whole genome shotgun (WGS) entry which is preliminary data.</text>
</comment>
<dbReference type="GO" id="GO:0016251">
    <property type="term" value="F:RNA polymerase II general transcription initiation factor activity"/>
    <property type="evidence" value="ECO:0007669"/>
    <property type="project" value="InterPro"/>
</dbReference>
<dbReference type="GO" id="GO:0017025">
    <property type="term" value="F:TBP-class protein binding"/>
    <property type="evidence" value="ECO:0007669"/>
    <property type="project" value="InterPro"/>
</dbReference>
<reference evidence="8" key="1">
    <citation type="submission" date="2022-07" db="EMBL/GenBank/DDBJ databases">
        <title>Phylogenomic reconstructions and comparative analyses of Kickxellomycotina fungi.</title>
        <authorList>
            <person name="Reynolds N.K."/>
            <person name="Stajich J.E."/>
            <person name="Barry K."/>
            <person name="Grigoriev I.V."/>
            <person name="Crous P."/>
            <person name="Smith M.E."/>
        </authorList>
    </citation>
    <scope>NUCLEOTIDE SEQUENCE</scope>
    <source>
        <strain evidence="8">RSA 861</strain>
    </source>
</reference>
<evidence type="ECO:0000259" key="6">
    <source>
        <dbReference type="Pfam" id="PF12157"/>
    </source>
</evidence>
<evidence type="ECO:0000256" key="1">
    <source>
        <dbReference type="ARBA" id="ARBA00004123"/>
    </source>
</evidence>
<feature type="region of interest" description="Disordered" evidence="5">
    <location>
        <begin position="263"/>
        <end position="286"/>
    </location>
</feature>
<evidence type="ECO:0000256" key="3">
    <source>
        <dbReference type="ARBA" id="ARBA00023163"/>
    </source>
</evidence>
<name>A0A9W7ZXF5_9FUNG</name>
<keyword evidence="9" id="KW-1185">Reference proteome</keyword>
<dbReference type="OrthoDB" id="5752at2759"/>
<feature type="region of interest" description="Disordered" evidence="5">
    <location>
        <begin position="127"/>
        <end position="202"/>
    </location>
</feature>
<dbReference type="PANTHER" id="PTHR13900:SF0">
    <property type="entry name" value="TRANSCRIPTION INITIATION FACTOR TFIID SUBUNIT 1"/>
    <property type="match status" value="1"/>
</dbReference>
<dbReference type="GO" id="GO:0005669">
    <property type="term" value="C:transcription factor TFIID complex"/>
    <property type="evidence" value="ECO:0007669"/>
    <property type="project" value="InterPro"/>
</dbReference>
<feature type="region of interest" description="Disordered" evidence="5">
    <location>
        <begin position="478"/>
        <end position="502"/>
    </location>
</feature>
<organism evidence="8 9">
    <name type="scientific">Tieghemiomyces parasiticus</name>
    <dbReference type="NCBI Taxonomy" id="78921"/>
    <lineage>
        <taxon>Eukaryota</taxon>
        <taxon>Fungi</taxon>
        <taxon>Fungi incertae sedis</taxon>
        <taxon>Zoopagomycota</taxon>
        <taxon>Kickxellomycotina</taxon>
        <taxon>Dimargaritomycetes</taxon>
        <taxon>Dimargaritales</taxon>
        <taxon>Dimargaritaceae</taxon>
        <taxon>Tieghemiomyces</taxon>
    </lineage>
</organism>
<evidence type="ECO:0000256" key="5">
    <source>
        <dbReference type="SAM" id="MobiDB-lite"/>
    </source>
</evidence>
<comment type="subcellular location">
    <subcellularLocation>
        <location evidence="1">Nucleus</location>
    </subcellularLocation>
</comment>
<dbReference type="AlphaFoldDB" id="A0A9W7ZXF5"/>
<feature type="compositionally biased region" description="Polar residues" evidence="5">
    <location>
        <begin position="1072"/>
        <end position="1100"/>
    </location>
</feature>
<feature type="compositionally biased region" description="Acidic residues" evidence="5">
    <location>
        <begin position="178"/>
        <end position="189"/>
    </location>
</feature>
<dbReference type="Proteomes" id="UP001150569">
    <property type="component" value="Unassembled WGS sequence"/>
</dbReference>
<protein>
    <recommendedName>
        <fullName evidence="10">Transcription initiation factor TFIID subunit 1 histone acetyltransferase domain-containing protein</fullName>
    </recommendedName>
</protein>
<evidence type="ECO:0000313" key="8">
    <source>
        <dbReference type="EMBL" id="KAJ1918163.1"/>
    </source>
</evidence>
<dbReference type="GO" id="GO:0004402">
    <property type="term" value="F:histone acetyltransferase activity"/>
    <property type="evidence" value="ECO:0007669"/>
    <property type="project" value="InterPro"/>
</dbReference>
<keyword evidence="2" id="KW-0805">Transcription regulation</keyword>
<dbReference type="InterPro" id="IPR041670">
    <property type="entry name" value="Znf-CCHC_6"/>
</dbReference>
<evidence type="ECO:0000256" key="2">
    <source>
        <dbReference type="ARBA" id="ARBA00023015"/>
    </source>
</evidence>
<dbReference type="PANTHER" id="PTHR13900">
    <property type="entry name" value="TRANSCRIPTION INITIATION FACTOR TFIID"/>
    <property type="match status" value="1"/>
</dbReference>
<evidence type="ECO:0000259" key="7">
    <source>
        <dbReference type="Pfam" id="PF15288"/>
    </source>
</evidence>
<evidence type="ECO:0000313" key="9">
    <source>
        <dbReference type="Proteomes" id="UP001150569"/>
    </source>
</evidence>
<feature type="domain" description="Transcription initiation factor TFIID subunit 1 histone acetyltransferase" evidence="6">
    <location>
        <begin position="594"/>
        <end position="1049"/>
    </location>
</feature>
<feature type="region of interest" description="Disordered" evidence="5">
    <location>
        <begin position="1050"/>
        <end position="1117"/>
    </location>
</feature>
<feature type="region of interest" description="Disordered" evidence="5">
    <location>
        <begin position="407"/>
        <end position="430"/>
    </location>
</feature>
<feature type="domain" description="Zinc knuckle" evidence="7">
    <location>
        <begin position="1241"/>
        <end position="1258"/>
    </location>
</feature>
<dbReference type="EMBL" id="JANBPT010000514">
    <property type="protein sequence ID" value="KAJ1918163.1"/>
    <property type="molecule type" value="Genomic_DNA"/>
</dbReference>
<keyword evidence="4" id="KW-0539">Nucleus</keyword>
<dbReference type="InterPro" id="IPR022591">
    <property type="entry name" value="TAF1_HAT_dom"/>
</dbReference>
<dbReference type="InterPro" id="IPR040240">
    <property type="entry name" value="TAF1"/>
</dbReference>
<evidence type="ECO:0008006" key="10">
    <source>
        <dbReference type="Google" id="ProtNLM"/>
    </source>
</evidence>
<dbReference type="Pfam" id="PF15288">
    <property type="entry name" value="zf-CCHC_6"/>
    <property type="match status" value="1"/>
</dbReference>
<proteinExistence type="predicted"/>
<feature type="compositionally biased region" description="Polar residues" evidence="5">
    <location>
        <begin position="1222"/>
        <end position="1232"/>
    </location>
</feature>
<dbReference type="GO" id="GO:0051123">
    <property type="term" value="P:RNA polymerase II preinitiation complex assembly"/>
    <property type="evidence" value="ECO:0007669"/>
    <property type="project" value="TreeGrafter"/>
</dbReference>
<keyword evidence="3" id="KW-0804">Transcription</keyword>
<feature type="region of interest" description="Disordered" evidence="5">
    <location>
        <begin position="72"/>
        <end position="99"/>
    </location>
</feature>